<sequence length="100" mass="11408">MHQVQIERDTSPGRANQRPLKSTISARFIAATIKFIRFAFMVMEPPDVGRASRKSINYVRKSKKRAWSRRGVTSRDFGMRGGLVVLGCPRGFSEIRAVRR</sequence>
<organism evidence="1 2">
    <name type="scientific">Zophobas morio</name>
    <dbReference type="NCBI Taxonomy" id="2755281"/>
    <lineage>
        <taxon>Eukaryota</taxon>
        <taxon>Metazoa</taxon>
        <taxon>Ecdysozoa</taxon>
        <taxon>Arthropoda</taxon>
        <taxon>Hexapoda</taxon>
        <taxon>Insecta</taxon>
        <taxon>Pterygota</taxon>
        <taxon>Neoptera</taxon>
        <taxon>Endopterygota</taxon>
        <taxon>Coleoptera</taxon>
        <taxon>Polyphaga</taxon>
        <taxon>Cucujiformia</taxon>
        <taxon>Tenebrionidae</taxon>
        <taxon>Zophobas</taxon>
    </lineage>
</organism>
<dbReference type="AlphaFoldDB" id="A0AA38ILW8"/>
<evidence type="ECO:0000313" key="2">
    <source>
        <dbReference type="Proteomes" id="UP001168821"/>
    </source>
</evidence>
<comment type="caution">
    <text evidence="1">The sequence shown here is derived from an EMBL/GenBank/DDBJ whole genome shotgun (WGS) entry which is preliminary data.</text>
</comment>
<evidence type="ECO:0000313" key="1">
    <source>
        <dbReference type="EMBL" id="KAJ3657736.1"/>
    </source>
</evidence>
<proteinExistence type="predicted"/>
<name>A0AA38ILW8_9CUCU</name>
<accession>A0AA38ILW8</accession>
<protein>
    <submittedName>
        <fullName evidence="1">Uncharacterized protein</fullName>
    </submittedName>
</protein>
<dbReference type="Proteomes" id="UP001168821">
    <property type="component" value="Unassembled WGS sequence"/>
</dbReference>
<reference evidence="1" key="1">
    <citation type="journal article" date="2023" name="G3 (Bethesda)">
        <title>Whole genome assemblies of Zophobas morio and Tenebrio molitor.</title>
        <authorList>
            <person name="Kaur S."/>
            <person name="Stinson S.A."/>
            <person name="diCenzo G.C."/>
        </authorList>
    </citation>
    <scope>NUCLEOTIDE SEQUENCE</scope>
    <source>
        <strain evidence="1">QUZm001</strain>
    </source>
</reference>
<dbReference type="EMBL" id="JALNTZ010000003">
    <property type="protein sequence ID" value="KAJ3657736.1"/>
    <property type="molecule type" value="Genomic_DNA"/>
</dbReference>
<gene>
    <name evidence="1" type="ORF">Zmor_009520</name>
</gene>
<keyword evidence="2" id="KW-1185">Reference proteome</keyword>